<organism evidence="1 2">
    <name type="scientific">Alcanivorax xiamenensis</name>
    <dbReference type="NCBI Taxonomy" id="1177156"/>
    <lineage>
        <taxon>Bacteria</taxon>
        <taxon>Pseudomonadati</taxon>
        <taxon>Pseudomonadota</taxon>
        <taxon>Gammaproteobacteria</taxon>
        <taxon>Oceanospirillales</taxon>
        <taxon>Alcanivoracaceae</taxon>
        <taxon>Alcanivorax</taxon>
    </lineage>
</organism>
<sequence>MNLISRLIVRTLFRFSGRLPCRLIPLPSGPYLERYYLGHRFGRHWYLHRFVRNDSERHLHDHPWQSAVAIVLAGYYREERAVQIRRLWLMGGDRVVSWWNRIPRTDVHRIVQIRQETWTLFGHGPWKFEWGFYDTEPGRWPIKAVIQYRQFKPAPDDPDGDQWWLTAPPGRYADREPLRI</sequence>
<keyword evidence="2" id="KW-1185">Reference proteome</keyword>
<protein>
    <recommendedName>
        <fullName evidence="3">Cysteine dioxygenase type I</fullName>
    </recommendedName>
</protein>
<dbReference type="Proteomes" id="UP000771797">
    <property type="component" value="Unassembled WGS sequence"/>
</dbReference>
<proteinExistence type="predicted"/>
<evidence type="ECO:0000313" key="1">
    <source>
        <dbReference type="EMBL" id="KAF0804900.1"/>
    </source>
</evidence>
<name>A0ABQ6Y6C5_9GAMM</name>
<comment type="caution">
    <text evidence="1">The sequence shown here is derived from an EMBL/GenBank/DDBJ whole genome shotgun (WGS) entry which is preliminary data.</text>
</comment>
<dbReference type="RefSeq" id="WP_159661012.1">
    <property type="nucleotide sequence ID" value="NZ_AQPF01000023.1"/>
</dbReference>
<evidence type="ECO:0008006" key="3">
    <source>
        <dbReference type="Google" id="ProtNLM"/>
    </source>
</evidence>
<accession>A0ABQ6Y6C5</accession>
<reference evidence="1 2" key="1">
    <citation type="submission" date="2012-09" db="EMBL/GenBank/DDBJ databases">
        <title>Genome Sequence of alkane-degrading Bacterium Alcanivorax sp. 6-D-6.</title>
        <authorList>
            <person name="Lai Q."/>
            <person name="Shao Z."/>
        </authorList>
    </citation>
    <scope>NUCLEOTIDE SEQUENCE [LARGE SCALE GENOMIC DNA]</scope>
    <source>
        <strain evidence="1 2">6-D-6</strain>
    </source>
</reference>
<dbReference type="EMBL" id="AQPF01000023">
    <property type="protein sequence ID" value="KAF0804900.1"/>
    <property type="molecule type" value="Genomic_DNA"/>
</dbReference>
<gene>
    <name evidence="1" type="ORF">A6D6_02664</name>
</gene>
<evidence type="ECO:0000313" key="2">
    <source>
        <dbReference type="Proteomes" id="UP000771797"/>
    </source>
</evidence>